<evidence type="ECO:0000313" key="3">
    <source>
        <dbReference type="Proteomes" id="UP000183685"/>
    </source>
</evidence>
<name>A0A1G6VUB3_9PROT</name>
<dbReference type="Proteomes" id="UP000183685">
    <property type="component" value="Unassembled WGS sequence"/>
</dbReference>
<dbReference type="SMART" id="SM00028">
    <property type="entry name" value="TPR"/>
    <property type="match status" value="5"/>
</dbReference>
<dbReference type="Pfam" id="PF14559">
    <property type="entry name" value="TPR_19"/>
    <property type="match status" value="1"/>
</dbReference>
<dbReference type="PANTHER" id="PTHR12788:SF10">
    <property type="entry name" value="PROTEIN-TYROSINE SULFOTRANSFERASE"/>
    <property type="match status" value="1"/>
</dbReference>
<evidence type="ECO:0000256" key="1">
    <source>
        <dbReference type="ARBA" id="ARBA00022679"/>
    </source>
</evidence>
<dbReference type="Gene3D" id="3.40.50.300">
    <property type="entry name" value="P-loop containing nucleotide triphosphate hydrolases"/>
    <property type="match status" value="1"/>
</dbReference>
<dbReference type="EMBL" id="FNAK01000002">
    <property type="protein sequence ID" value="SDD57169.1"/>
    <property type="molecule type" value="Genomic_DNA"/>
</dbReference>
<dbReference type="Gene3D" id="1.25.40.10">
    <property type="entry name" value="Tetratricopeptide repeat domain"/>
    <property type="match status" value="1"/>
</dbReference>
<dbReference type="GO" id="GO:0008476">
    <property type="term" value="F:protein-tyrosine sulfotransferase activity"/>
    <property type="evidence" value="ECO:0007669"/>
    <property type="project" value="InterPro"/>
</dbReference>
<dbReference type="InterPro" id="IPR019734">
    <property type="entry name" value="TPR_rpt"/>
</dbReference>
<keyword evidence="3" id="KW-1185">Reference proteome</keyword>
<sequence length="543" mass="60338">MASNTGTIGMKPTGAAPREMGQADVAKFLRRGYQALMRRDFTEAGNCCSLVLKYHPKLVEAHFLVGLVGIESGDWTTARRAFKNVVSLDDKHAAGWAQFARCCAKMGQFTMAEKAVINAEENDPTDPLVLDVIGNVHSLLGDQKTALVWFDKAKAAGKSAFFDLSRAKALTFLGRLDEAGAALKAVLAEKPDDGMAHWMLSRLGKAEDENHIAEMQKIADRMPSGHPSHAFLNYAIGKEYEDLEAWDDAYTAYEAGARARRAAVPHDEQAEAELFEALEQSFDKAWLDGIGEGASSDAPIFIVGQPRTGTTLVERIITAHSDVESAGELQQFTMAIKRQLEMSSPKPMTADIIKEAPKLDVKALGELYLETTKSVQPDAKHFIDKMPVNYMYLPLIASALPNAKIIHIVRDPMDSCFASYKQLFAEAYYHSYDQQEMALHHVRYRSLMGRWRALLGDRILDVAYEDVVQDLEPNARRIIDFLGLDWQDACVEFHKQDAAVTTASAAQVREKAHTRSVGRWKKFEKNLSPMMQVLKDAGLEVEP</sequence>
<reference evidence="2 3" key="1">
    <citation type="submission" date="2016-10" db="EMBL/GenBank/DDBJ databases">
        <authorList>
            <person name="de Groot N.N."/>
        </authorList>
    </citation>
    <scope>NUCLEOTIDE SEQUENCE [LARGE SCALE GENOMIC DNA]</scope>
    <source>
        <strain evidence="2 3">CGMCC 1.9109</strain>
    </source>
</reference>
<gene>
    <name evidence="2" type="ORF">SAMN04488071_0858</name>
</gene>
<evidence type="ECO:0000313" key="2">
    <source>
        <dbReference type="EMBL" id="SDD57169.1"/>
    </source>
</evidence>
<organism evidence="2 3">
    <name type="scientific">Kordiimonas lacus</name>
    <dbReference type="NCBI Taxonomy" id="637679"/>
    <lineage>
        <taxon>Bacteria</taxon>
        <taxon>Pseudomonadati</taxon>
        <taxon>Pseudomonadota</taxon>
        <taxon>Alphaproteobacteria</taxon>
        <taxon>Kordiimonadales</taxon>
        <taxon>Kordiimonadaceae</taxon>
        <taxon>Kordiimonas</taxon>
    </lineage>
</organism>
<dbReference type="InterPro" id="IPR027417">
    <property type="entry name" value="P-loop_NTPase"/>
</dbReference>
<keyword evidence="1" id="KW-0808">Transferase</keyword>
<dbReference type="STRING" id="637679.GCA_001550055_02573"/>
<dbReference type="PANTHER" id="PTHR12788">
    <property type="entry name" value="PROTEIN-TYROSINE SULFOTRANSFERASE 2"/>
    <property type="match status" value="1"/>
</dbReference>
<dbReference type="InterPro" id="IPR011990">
    <property type="entry name" value="TPR-like_helical_dom_sf"/>
</dbReference>
<proteinExistence type="predicted"/>
<protein>
    <submittedName>
        <fullName evidence="2">Tetratricopeptide repeat-containing protein</fullName>
    </submittedName>
</protein>
<dbReference type="SUPFAM" id="SSF52540">
    <property type="entry name" value="P-loop containing nucleoside triphosphate hydrolases"/>
    <property type="match status" value="1"/>
</dbReference>
<dbReference type="Pfam" id="PF13469">
    <property type="entry name" value="Sulfotransfer_3"/>
    <property type="match status" value="1"/>
</dbReference>
<dbReference type="InterPro" id="IPR026634">
    <property type="entry name" value="TPST-like"/>
</dbReference>
<dbReference type="OrthoDB" id="9800698at2"/>
<dbReference type="AlphaFoldDB" id="A0A1G6VUB3"/>
<accession>A0A1G6VUB3</accession>
<dbReference type="SUPFAM" id="SSF48452">
    <property type="entry name" value="TPR-like"/>
    <property type="match status" value="1"/>
</dbReference>
<dbReference type="RefSeq" id="WP_068305673.1">
    <property type="nucleotide sequence ID" value="NZ_FNAK01000002.1"/>
</dbReference>